<reference evidence="2 3" key="1">
    <citation type="submission" date="2019-01" db="EMBL/GenBank/DDBJ databases">
        <authorList>
            <person name="Sayadi A."/>
        </authorList>
    </citation>
    <scope>NUCLEOTIDE SEQUENCE [LARGE SCALE GENOMIC DNA]</scope>
</reference>
<feature type="non-terminal residue" evidence="2">
    <location>
        <position position="158"/>
    </location>
</feature>
<evidence type="ECO:0000313" key="2">
    <source>
        <dbReference type="EMBL" id="VEN60257.1"/>
    </source>
</evidence>
<protein>
    <submittedName>
        <fullName evidence="2">Uncharacterized protein</fullName>
    </submittedName>
</protein>
<dbReference type="OrthoDB" id="6764666at2759"/>
<feature type="region of interest" description="Disordered" evidence="1">
    <location>
        <begin position="87"/>
        <end position="158"/>
    </location>
</feature>
<dbReference type="EMBL" id="CAACVG010012425">
    <property type="protein sequence ID" value="VEN60257.1"/>
    <property type="molecule type" value="Genomic_DNA"/>
</dbReference>
<dbReference type="AlphaFoldDB" id="A0A653DK84"/>
<accession>A0A653DK84</accession>
<sequence>MDAASAAAIKHEMIYREDDVQLLVKSEPSLIGYGGNGLLVSTASSVAGGNNNAFAATVAAGFVGTTVTVATVATSGGQAIPQFEHMPPAAKRTRISGGADDFLGSPSPGAMSVGGGAPLTPSPGPPSSQPYASISNGYSSPMSSGSYDPYSPNGKIGE</sequence>
<evidence type="ECO:0000256" key="1">
    <source>
        <dbReference type="SAM" id="MobiDB-lite"/>
    </source>
</evidence>
<proteinExistence type="predicted"/>
<organism evidence="2 3">
    <name type="scientific">Callosobruchus maculatus</name>
    <name type="common">Southern cowpea weevil</name>
    <name type="synonym">Pulse bruchid</name>
    <dbReference type="NCBI Taxonomy" id="64391"/>
    <lineage>
        <taxon>Eukaryota</taxon>
        <taxon>Metazoa</taxon>
        <taxon>Ecdysozoa</taxon>
        <taxon>Arthropoda</taxon>
        <taxon>Hexapoda</taxon>
        <taxon>Insecta</taxon>
        <taxon>Pterygota</taxon>
        <taxon>Neoptera</taxon>
        <taxon>Endopterygota</taxon>
        <taxon>Coleoptera</taxon>
        <taxon>Polyphaga</taxon>
        <taxon>Cucujiformia</taxon>
        <taxon>Chrysomeloidea</taxon>
        <taxon>Chrysomelidae</taxon>
        <taxon>Bruchinae</taxon>
        <taxon>Bruchini</taxon>
        <taxon>Callosobruchus</taxon>
    </lineage>
</organism>
<dbReference type="Proteomes" id="UP000410492">
    <property type="component" value="Unassembled WGS sequence"/>
</dbReference>
<name>A0A653DK84_CALMS</name>
<gene>
    <name evidence="2" type="ORF">CALMAC_LOCUS18015</name>
</gene>
<evidence type="ECO:0000313" key="3">
    <source>
        <dbReference type="Proteomes" id="UP000410492"/>
    </source>
</evidence>
<keyword evidence="3" id="KW-1185">Reference proteome</keyword>
<feature type="compositionally biased region" description="Low complexity" evidence="1">
    <location>
        <begin position="133"/>
        <end position="152"/>
    </location>
</feature>